<sequence length="309" mass="34871">MEVLYNKLSFSKLILILFLVAFINLNAQDIEPRRWAPMPLGTQAIGMGYGYTSGKIYFDPLLQAENVTTDIHGIATVYIQPFRIGNKLARIDVLLPYANARWDGLLSSEPTTKTRSGFADPRIRFSVNLIGPSAMGPKEMMEYMKEHPVNTLFGASVAVTFPLGKYDETKLLNIGQNRFVIRPQIGMVHNWGLWSYELSGSLFIYTNNNKFYNDQVKKQDPVFAFQTHIIRRFNNRMWLSASAGYGLGGRSIVNSQPNDDLRGDFLWSLSYGLPITKTQAIKFVFLRSVTSKDVGADTNTLGMSWSKIL</sequence>
<name>A0ABU3U9K8_9FLAO</name>
<comment type="caution">
    <text evidence="1">The sequence shown here is derived from an EMBL/GenBank/DDBJ whole genome shotgun (WGS) entry which is preliminary data.</text>
</comment>
<evidence type="ECO:0000313" key="2">
    <source>
        <dbReference type="Proteomes" id="UP001268651"/>
    </source>
</evidence>
<dbReference type="Proteomes" id="UP001268651">
    <property type="component" value="Unassembled WGS sequence"/>
</dbReference>
<gene>
    <name evidence="1" type="ORF">RXV94_12640</name>
</gene>
<protein>
    <submittedName>
        <fullName evidence="1">Transporter</fullName>
    </submittedName>
</protein>
<proteinExistence type="predicted"/>
<evidence type="ECO:0000313" key="1">
    <source>
        <dbReference type="EMBL" id="MDU8887009.1"/>
    </source>
</evidence>
<accession>A0ABU3U9K8</accession>
<dbReference type="Pfam" id="PF13557">
    <property type="entry name" value="Phenol_MetA_deg"/>
    <property type="match status" value="1"/>
</dbReference>
<reference evidence="1 2" key="1">
    <citation type="submission" date="2023-10" db="EMBL/GenBank/DDBJ databases">
        <title>Marimonas sp. nov. isolated from tidal mud flat.</title>
        <authorList>
            <person name="Jaincy N.J."/>
            <person name="Srinivasan S."/>
            <person name="Lee S.-S."/>
        </authorList>
    </citation>
    <scope>NUCLEOTIDE SEQUENCE [LARGE SCALE GENOMIC DNA]</scope>
    <source>
        <strain evidence="1 2">MJ-SS3</strain>
    </source>
</reference>
<dbReference type="RefSeq" id="WP_316663107.1">
    <property type="nucleotide sequence ID" value="NZ_JAWHTF010000008.1"/>
</dbReference>
<dbReference type="InterPro" id="IPR025737">
    <property type="entry name" value="FApF"/>
</dbReference>
<keyword evidence="2" id="KW-1185">Reference proteome</keyword>
<organism evidence="1 2">
    <name type="scientific">Gilvirhabdus luticola</name>
    <dbReference type="NCBI Taxonomy" id="3079858"/>
    <lineage>
        <taxon>Bacteria</taxon>
        <taxon>Pseudomonadati</taxon>
        <taxon>Bacteroidota</taxon>
        <taxon>Flavobacteriia</taxon>
        <taxon>Flavobacteriales</taxon>
        <taxon>Flavobacteriaceae</taxon>
        <taxon>Gilvirhabdus</taxon>
    </lineage>
</organism>
<dbReference type="EMBL" id="JAWHTF010000008">
    <property type="protein sequence ID" value="MDU8887009.1"/>
    <property type="molecule type" value="Genomic_DNA"/>
</dbReference>